<name>A0A0E9QV86_ANGAN</name>
<organism evidence="1">
    <name type="scientific">Anguilla anguilla</name>
    <name type="common">European freshwater eel</name>
    <name type="synonym">Muraena anguilla</name>
    <dbReference type="NCBI Taxonomy" id="7936"/>
    <lineage>
        <taxon>Eukaryota</taxon>
        <taxon>Metazoa</taxon>
        <taxon>Chordata</taxon>
        <taxon>Craniata</taxon>
        <taxon>Vertebrata</taxon>
        <taxon>Euteleostomi</taxon>
        <taxon>Actinopterygii</taxon>
        <taxon>Neopterygii</taxon>
        <taxon>Teleostei</taxon>
        <taxon>Anguilliformes</taxon>
        <taxon>Anguillidae</taxon>
        <taxon>Anguilla</taxon>
    </lineage>
</organism>
<reference evidence="1" key="1">
    <citation type="submission" date="2014-11" db="EMBL/GenBank/DDBJ databases">
        <authorList>
            <person name="Amaro Gonzalez C."/>
        </authorList>
    </citation>
    <scope>NUCLEOTIDE SEQUENCE</scope>
</reference>
<reference evidence="1" key="2">
    <citation type="journal article" date="2015" name="Fish Shellfish Immunol.">
        <title>Early steps in the European eel (Anguilla anguilla)-Vibrio vulnificus interaction in the gills: Role of the RtxA13 toxin.</title>
        <authorList>
            <person name="Callol A."/>
            <person name="Pajuelo D."/>
            <person name="Ebbesson L."/>
            <person name="Teles M."/>
            <person name="MacKenzie S."/>
            <person name="Amaro C."/>
        </authorList>
    </citation>
    <scope>NUCLEOTIDE SEQUENCE</scope>
</reference>
<accession>A0A0E9QV86</accession>
<sequence length="31" mass="3524">MQPVPQKCMMIGQISSSKIYMNLLSLFGKHL</sequence>
<dbReference type="AlphaFoldDB" id="A0A0E9QV86"/>
<dbReference type="EMBL" id="GBXM01088392">
    <property type="protein sequence ID" value="JAH20185.1"/>
    <property type="molecule type" value="Transcribed_RNA"/>
</dbReference>
<protein>
    <submittedName>
        <fullName evidence="1">Uncharacterized protein</fullName>
    </submittedName>
</protein>
<proteinExistence type="predicted"/>
<evidence type="ECO:0000313" key="1">
    <source>
        <dbReference type="EMBL" id="JAH20185.1"/>
    </source>
</evidence>